<evidence type="ECO:0000313" key="1">
    <source>
        <dbReference type="EMBL" id="SMD06673.1"/>
    </source>
</evidence>
<accession>A0A1W2EA63</accession>
<dbReference type="EMBL" id="FWXV01000003">
    <property type="protein sequence ID" value="SMD06673.1"/>
    <property type="molecule type" value="Genomic_DNA"/>
</dbReference>
<protein>
    <submittedName>
        <fullName evidence="1">Uncharacterized protein</fullName>
    </submittedName>
</protein>
<evidence type="ECO:0000313" key="2">
    <source>
        <dbReference type="Proteomes" id="UP000192674"/>
    </source>
</evidence>
<dbReference type="OrthoDB" id="3210612at2"/>
<name>A0A1W2EA63_KIBAR</name>
<organism evidence="1 2">
    <name type="scientific">Kibdelosporangium aridum</name>
    <dbReference type="NCBI Taxonomy" id="2030"/>
    <lineage>
        <taxon>Bacteria</taxon>
        <taxon>Bacillati</taxon>
        <taxon>Actinomycetota</taxon>
        <taxon>Actinomycetes</taxon>
        <taxon>Pseudonocardiales</taxon>
        <taxon>Pseudonocardiaceae</taxon>
        <taxon>Kibdelosporangium</taxon>
    </lineage>
</organism>
<dbReference type="Pfam" id="PF18937">
    <property type="entry name" value="DUF5685"/>
    <property type="match status" value="1"/>
</dbReference>
<proteinExistence type="predicted"/>
<dbReference type="Proteomes" id="UP000192674">
    <property type="component" value="Unassembled WGS sequence"/>
</dbReference>
<reference evidence="1 2" key="1">
    <citation type="submission" date="2017-04" db="EMBL/GenBank/DDBJ databases">
        <authorList>
            <person name="Afonso C.L."/>
            <person name="Miller P.J."/>
            <person name="Scott M.A."/>
            <person name="Spackman E."/>
            <person name="Goraichik I."/>
            <person name="Dimitrov K.M."/>
            <person name="Suarez D.L."/>
            <person name="Swayne D.E."/>
        </authorList>
    </citation>
    <scope>NUCLEOTIDE SEQUENCE [LARGE SCALE GENOMIC DNA]</scope>
    <source>
        <strain evidence="1 2">DSM 43828</strain>
    </source>
</reference>
<keyword evidence="2" id="KW-1185">Reference proteome</keyword>
<dbReference type="AlphaFoldDB" id="A0A1W2EA63"/>
<gene>
    <name evidence="1" type="ORF">SAMN05661093_04124</name>
</gene>
<dbReference type="InterPro" id="IPR043740">
    <property type="entry name" value="DUF5685"/>
</dbReference>
<sequence>MFGIIRPCRHRLLSLHASWLAHLCGLCLALRDEHGQLARTVTNYDGLVISVLVEAQSHVSARRTAGPCPLRAMRSASVAQGDGAKLAAAVSLVLASAKVSDHVADGDGLAGRVPVVARRVAARWAVQGASSGSSVGFDTAVLVDAVSRQTAVESSAHTLLDVTEPAETAAAAAFAHTAVVSGRPANAAALSEVGRLFGRIAHIIDAVEDQATDAWNPLSATGTSAAEARRHCGDALLGMRLALDEAEFVDDRLARMLLVDEVERAVNRAFAHASGKRRKKKKKDEAVGYGGDAVDMGVSDAAHVARGGKGCCSHCDCCDCC</sequence>